<accession>A0A2P1JTV0</accession>
<dbReference type="GeneID" id="64471872"/>
<keyword evidence="2" id="KW-1185">Reference proteome</keyword>
<sequence length="73" mass="8204">MSFKIGERQNEDTYRMRSVAGGYPGDIVRGFTRVINGTEYAFSRIEWGNGAVTVGAMKKGETEHAHYFESKPN</sequence>
<evidence type="ECO:0000313" key="2">
    <source>
        <dbReference type="Proteomes" id="UP000240673"/>
    </source>
</evidence>
<organism evidence="1 2">
    <name type="scientific">Streptomyces phage Paedore</name>
    <dbReference type="NCBI Taxonomy" id="2108134"/>
    <lineage>
        <taxon>Viruses</taxon>
        <taxon>Duplodnaviria</taxon>
        <taxon>Heunggongvirae</taxon>
        <taxon>Uroviricota</taxon>
        <taxon>Caudoviricetes</taxon>
        <taxon>Arquatrovirinae</taxon>
        <taxon>Arequatrovirus</taxon>
        <taxon>Arequatrovirus paedore</taxon>
    </lineage>
</organism>
<dbReference type="RefSeq" id="YP_010055935.1">
    <property type="nucleotide sequence ID" value="NC_054671.1"/>
</dbReference>
<dbReference type="Proteomes" id="UP000240673">
    <property type="component" value="Segment"/>
</dbReference>
<dbReference type="EMBL" id="MH001460">
    <property type="protein sequence ID" value="AVO22552.1"/>
    <property type="molecule type" value="Genomic_DNA"/>
</dbReference>
<dbReference type="KEGG" id="vg:64471872"/>
<name>A0A2P1JTV0_9CAUD</name>
<reference evidence="1 2" key="1">
    <citation type="submission" date="2018-02" db="EMBL/GenBank/DDBJ databases">
        <authorList>
            <person name="Zack K.M."/>
            <person name="Dedrick R.M."/>
            <person name="Ward M."/>
            <person name="Garlena R.A."/>
            <person name="Russell D.A."/>
            <person name="Pope W.H."/>
            <person name="Jacobs-Sera D."/>
            <person name="Hatfull G.F."/>
        </authorList>
    </citation>
    <scope>NUCLEOTIDE SEQUENCE [LARGE SCALE GENOMIC DNA]</scope>
</reference>
<protein>
    <submittedName>
        <fullName evidence="1">Uncharacterized protein</fullName>
    </submittedName>
</protein>
<gene>
    <name evidence="1" type="primary">69</name>
    <name evidence="1" type="ORF">PBI_PAEDORE_69</name>
</gene>
<proteinExistence type="predicted"/>
<evidence type="ECO:0000313" key="1">
    <source>
        <dbReference type="EMBL" id="AVO22552.1"/>
    </source>
</evidence>